<dbReference type="SMART" id="SM00233">
    <property type="entry name" value="PH"/>
    <property type="match status" value="1"/>
</dbReference>
<reference evidence="4 5" key="1">
    <citation type="submission" date="2019-07" db="EMBL/GenBank/DDBJ databases">
        <title>Genomes of Cafeteria roenbergensis.</title>
        <authorList>
            <person name="Fischer M.G."/>
            <person name="Hackl T."/>
            <person name="Roman M."/>
        </authorList>
    </citation>
    <scope>NUCLEOTIDE SEQUENCE [LARGE SCALE GENOMIC DNA]</scope>
    <source>
        <strain evidence="4 5">E4-10P</strain>
    </source>
</reference>
<dbReference type="EMBL" id="VLTO01000088">
    <property type="protein sequence ID" value="KAA0166365.1"/>
    <property type="molecule type" value="Genomic_DNA"/>
</dbReference>
<sequence>MRGRGLAAPATAFWLLLLAALESARTAPGLTPLEAPRLLDRALNHLTVGWSPPQRGSATVFNVLLNGESVYTGPRMFHAITGLAADKCYSVTVSAFVRIPDSGGSAGGQLQWTEPSAPLRASTRTRSAVSMRGLSTELAAARDDMERAALTPVQRGSCALGGFASAAYVGGGDSFVEFTGVSDEISSIGAQAAAVNCKLVSCQSRTRITLPPGGPMQGRLKVAVGSVASYHFVERTVRLHSTAPVLQFTDPRSPTQMASVPLRGCRARQGMRPPPAAGASSHGGNSAAVPDNPSSPCFRVECSSTVTEHMFCAGNAAQAHLWVQRVNEATHGLEKPDRWETLIKAAAFTDVVGNPRRPRIRGVFEQAASRDAWIASFLAALPRSGSCPHFPLAFGTTQCLALPDEFGATTRGPRSDMGLLPPRSAGWVSQQEFQAAVDEGRASDHSWLVSFSDLWQTSLATLLDSFRGPTLPEGFARMLMFQLIFAVGSARHAFGFHHNDLANLGNVKVYQVPTGSLERMEHWCYVTNPGAMAMLPLVFRDEAAAGKEGTLPGTRRRDRLFELIDGADACAREGAGKRSAGQRAASLLHTSASGQGPSAATATLGHRARLTDEKANTSPAAEEGGSADARAWATSGGRATRYSETSGAAGGSPARARTSWCLPSSDMDGLRIVLRNFEVSSVTRVQLDWWKDGYAFPNTAWRDDLQDIASAVCGILRARSSSRSAGLADLCERMEAGVYAERPLMALQHPWFGGLPKVAEVHPSRRQTFIYTPLTIADIPDNASPASAATALGPVPGTKGGHSGTGQPNPSAAGQLALERQAQRRSAAAEASRRSSAGALAGLLALLTPPPPWVQYNDGTTLTLEWTAHKQIVRPLAPSMPAAPESFGLLQDRVSVYSGPSTTYALPAPVRGECHEFRVAAYYHVLGWTSQSEPLTIGDCSAVNVDPLAS</sequence>
<feature type="region of interest" description="Disordered" evidence="1">
    <location>
        <begin position="266"/>
        <end position="290"/>
    </location>
</feature>
<feature type="signal peptide" evidence="2">
    <location>
        <begin position="1"/>
        <end position="26"/>
    </location>
</feature>
<organism evidence="4 5">
    <name type="scientific">Cafeteria roenbergensis</name>
    <name type="common">Marine flagellate</name>
    <dbReference type="NCBI Taxonomy" id="33653"/>
    <lineage>
        <taxon>Eukaryota</taxon>
        <taxon>Sar</taxon>
        <taxon>Stramenopiles</taxon>
        <taxon>Bigyra</taxon>
        <taxon>Opalozoa</taxon>
        <taxon>Bicosoecida</taxon>
        <taxon>Cafeteriaceae</taxon>
        <taxon>Cafeteria</taxon>
    </lineage>
</organism>
<proteinExistence type="predicted"/>
<dbReference type="InterPro" id="IPR001849">
    <property type="entry name" value="PH_domain"/>
</dbReference>
<evidence type="ECO:0000256" key="1">
    <source>
        <dbReference type="SAM" id="MobiDB-lite"/>
    </source>
</evidence>
<dbReference type="Proteomes" id="UP000322899">
    <property type="component" value="Unassembled WGS sequence"/>
</dbReference>
<keyword evidence="2" id="KW-0732">Signal</keyword>
<comment type="caution">
    <text evidence="4">The sequence shown here is derived from an EMBL/GenBank/DDBJ whole genome shotgun (WGS) entry which is preliminary data.</text>
</comment>
<dbReference type="InterPro" id="IPR036116">
    <property type="entry name" value="FN3_sf"/>
</dbReference>
<feature type="domain" description="PH" evidence="3">
    <location>
        <begin position="214"/>
        <end position="333"/>
    </location>
</feature>
<evidence type="ECO:0000259" key="3">
    <source>
        <dbReference type="SMART" id="SM00233"/>
    </source>
</evidence>
<accession>A0A5A8DLM8</accession>
<feature type="compositionally biased region" description="Low complexity" evidence="1">
    <location>
        <begin position="645"/>
        <end position="655"/>
    </location>
</feature>
<gene>
    <name evidence="4" type="ORF">FNF27_07527</name>
</gene>
<name>A0A5A8DLM8_CAFRO</name>
<evidence type="ECO:0000313" key="4">
    <source>
        <dbReference type="EMBL" id="KAA0166365.1"/>
    </source>
</evidence>
<evidence type="ECO:0000256" key="2">
    <source>
        <dbReference type="SAM" id="SignalP"/>
    </source>
</evidence>
<feature type="chain" id="PRO_5022925620" description="PH domain-containing protein" evidence="2">
    <location>
        <begin position="27"/>
        <end position="950"/>
    </location>
</feature>
<evidence type="ECO:0000313" key="5">
    <source>
        <dbReference type="Proteomes" id="UP000322899"/>
    </source>
</evidence>
<feature type="compositionally biased region" description="Low complexity" evidence="1">
    <location>
        <begin position="277"/>
        <end position="288"/>
    </location>
</feature>
<dbReference type="AlphaFoldDB" id="A0A5A8DLM8"/>
<dbReference type="SUPFAM" id="SSF49265">
    <property type="entry name" value="Fibronectin type III"/>
    <property type="match status" value="1"/>
</dbReference>
<feature type="region of interest" description="Disordered" evidence="1">
    <location>
        <begin position="581"/>
        <end position="655"/>
    </location>
</feature>
<feature type="region of interest" description="Disordered" evidence="1">
    <location>
        <begin position="787"/>
        <end position="812"/>
    </location>
</feature>
<feature type="compositionally biased region" description="Polar residues" evidence="1">
    <location>
        <begin position="588"/>
        <end position="601"/>
    </location>
</feature>
<protein>
    <recommendedName>
        <fullName evidence="3">PH domain-containing protein</fullName>
    </recommendedName>
</protein>